<accession>A0A061REC1</accession>
<gene>
    <name evidence="1" type="ORF">TSPGSL018_7413</name>
</gene>
<dbReference type="EMBL" id="GBEZ01017316">
    <property type="protein sequence ID" value="JAC69010.1"/>
    <property type="molecule type" value="Transcribed_RNA"/>
</dbReference>
<organism evidence="1">
    <name type="scientific">Tetraselmis sp. GSL018</name>
    <dbReference type="NCBI Taxonomy" id="582737"/>
    <lineage>
        <taxon>Eukaryota</taxon>
        <taxon>Viridiplantae</taxon>
        <taxon>Chlorophyta</taxon>
        <taxon>core chlorophytes</taxon>
        <taxon>Chlorodendrophyceae</taxon>
        <taxon>Chlorodendrales</taxon>
        <taxon>Chlorodendraceae</taxon>
        <taxon>Tetraselmis</taxon>
    </lineage>
</organism>
<sequence length="40" mass="4125">LCGAVPPIVCRAGPGRSPGRWALFRARSPRPVSNPSAVPA</sequence>
<reference evidence="1" key="1">
    <citation type="submission" date="2014-05" db="EMBL/GenBank/DDBJ databases">
        <title>The transcriptome of the halophilic microalga Tetraselmis sp. GSL018 isolated from the Great Salt Lake, Utah.</title>
        <authorList>
            <person name="Jinkerson R.E."/>
            <person name="D'Adamo S."/>
            <person name="Posewitz M.C."/>
        </authorList>
    </citation>
    <scope>NUCLEOTIDE SEQUENCE</scope>
    <source>
        <strain evidence="1">GSL018</strain>
    </source>
</reference>
<dbReference type="AlphaFoldDB" id="A0A061REC1"/>
<protein>
    <submittedName>
        <fullName evidence="1">Uncharacterized protein</fullName>
    </submittedName>
</protein>
<feature type="non-terminal residue" evidence="1">
    <location>
        <position position="1"/>
    </location>
</feature>
<name>A0A061REC1_9CHLO</name>
<proteinExistence type="predicted"/>
<evidence type="ECO:0000313" key="1">
    <source>
        <dbReference type="EMBL" id="JAC69010.1"/>
    </source>
</evidence>